<dbReference type="InterPro" id="IPR031306">
    <property type="entry name" value="CcdC"/>
</dbReference>
<keyword evidence="1" id="KW-0472">Membrane</keyword>
<feature type="transmembrane region" description="Helical" evidence="1">
    <location>
        <begin position="95"/>
        <end position="113"/>
    </location>
</feature>
<keyword evidence="3" id="KW-1185">Reference proteome</keyword>
<keyword evidence="1" id="KW-1133">Transmembrane helix</keyword>
<reference evidence="2 3" key="1">
    <citation type="submission" date="2019-03" db="EMBL/GenBank/DDBJ databases">
        <title>Genomic Encyclopedia of Type Strains, Phase IV (KMG-IV): sequencing the most valuable type-strain genomes for metagenomic binning, comparative biology and taxonomic classification.</title>
        <authorList>
            <person name="Goeker M."/>
        </authorList>
    </citation>
    <scope>NUCLEOTIDE SEQUENCE [LARGE SCALE GENOMIC DNA]</scope>
    <source>
        <strain evidence="2 3">DSM 28697</strain>
    </source>
</reference>
<proteinExistence type="predicted"/>
<dbReference type="OrthoDB" id="120091at2"/>
<gene>
    <name evidence="2" type="ORF">EV213_107112</name>
</gene>
<dbReference type="AlphaFoldDB" id="A0A4R6U5I7"/>
<accession>A0A4R6U5I7</accession>
<evidence type="ECO:0000313" key="2">
    <source>
        <dbReference type="EMBL" id="TDQ39745.1"/>
    </source>
</evidence>
<feature type="transmembrane region" description="Helical" evidence="1">
    <location>
        <begin position="59"/>
        <end position="75"/>
    </location>
</feature>
<evidence type="ECO:0000256" key="1">
    <source>
        <dbReference type="SAM" id="Phobius"/>
    </source>
</evidence>
<dbReference type="PANTHER" id="PTHR39164">
    <property type="entry name" value="PROTEIN CCDC"/>
    <property type="match status" value="1"/>
</dbReference>
<dbReference type="PIRSF" id="PIRSF021441">
    <property type="entry name" value="DUF1453"/>
    <property type="match status" value="1"/>
</dbReference>
<organism evidence="2 3">
    <name type="scientific">Aureibacillus halotolerans</name>
    <dbReference type="NCBI Taxonomy" id="1508390"/>
    <lineage>
        <taxon>Bacteria</taxon>
        <taxon>Bacillati</taxon>
        <taxon>Bacillota</taxon>
        <taxon>Bacilli</taxon>
        <taxon>Bacillales</taxon>
        <taxon>Bacillaceae</taxon>
        <taxon>Aureibacillus</taxon>
    </lineage>
</organism>
<keyword evidence="1" id="KW-0812">Transmembrane</keyword>
<comment type="caution">
    <text evidence="2">The sequence shown here is derived from an EMBL/GenBank/DDBJ whole genome shotgun (WGS) entry which is preliminary data.</text>
</comment>
<dbReference type="Proteomes" id="UP000295632">
    <property type="component" value="Unassembled WGS sequence"/>
</dbReference>
<protein>
    <submittedName>
        <fullName evidence="2">Membrane protein CcdC involved in cytochrome C biogenesis</fullName>
    </submittedName>
</protein>
<feature type="transmembrane region" description="Helical" evidence="1">
    <location>
        <begin position="119"/>
        <end position="137"/>
    </location>
</feature>
<name>A0A4R6U5I7_9BACI</name>
<sequence length="160" mass="18122">MEVVIATIVAVCMALIAIMIRLKAAAKPASLKKILLPPLFMSTGFLMFTQPMFHISLSNALEAFIVGALFSIVLIKTSRFEVRDEKIYLKRSRAFPFILLGLLVFRIILKLVLGQYIEWEALSGMFFILAFGMLLPWRLSMFIKFKRVEKTVIPPPTPVS</sequence>
<dbReference type="InterPro" id="IPR058247">
    <property type="entry name" value="DUF1453"/>
</dbReference>
<dbReference type="Pfam" id="PF07301">
    <property type="entry name" value="DUF1453"/>
    <property type="match status" value="1"/>
</dbReference>
<evidence type="ECO:0000313" key="3">
    <source>
        <dbReference type="Proteomes" id="UP000295632"/>
    </source>
</evidence>
<dbReference type="EMBL" id="SNYJ01000007">
    <property type="protein sequence ID" value="TDQ39745.1"/>
    <property type="molecule type" value="Genomic_DNA"/>
</dbReference>
<feature type="transmembrane region" description="Helical" evidence="1">
    <location>
        <begin position="6"/>
        <end position="22"/>
    </location>
</feature>
<dbReference type="PANTHER" id="PTHR39164:SF1">
    <property type="entry name" value="PROTEIN CCDC"/>
    <property type="match status" value="1"/>
</dbReference>
<dbReference type="RefSeq" id="WP_133580420.1">
    <property type="nucleotide sequence ID" value="NZ_SNYJ01000007.1"/>
</dbReference>